<dbReference type="InterPro" id="IPR000998">
    <property type="entry name" value="MAM_dom"/>
</dbReference>
<sequence>MSFWHYNYGQAVGAADMNLRVEGENCSTTVIWRTLYNQGDQWLQAVIQLGRLTQPFHFSLTKVSLGFFDGVSALDDIYFENCFLPPPVASCEGRDKFHCRDTKACIGRLLVCDCGDGSDEDHCLMDLQSSFENRHCSWTKDIADSFDLTQIQGPTPTSKTRPWKDHTLGSVNGHYLYIEASDQNFQDTAVLLSQTFDSISNDKKPCIFCFYYHMLINFFFRNVLISILVEGTVSDDFNGDIGIDNLSFMDCVLYNGECIYCSISELLSLTFINTKRRLGSLFITSGLITVAETDIIFYFHMAGNGIGTLNVYQVTISDQYLLLLNLTGDQGNYWQRGELLLHAEEDFVVMFEGHAGKGSCPHGYLECQNGKCYRPEQSCDFVNDCEDNTDDKECGTSCNSERGRCGWRNSLADNFDWMLGEGSTTSLRPPIDHTLGDEYGESQTRQLCFVYRESQPMIGRVRFYDRLVGVSRRSVLL</sequence>
<feature type="domain" description="MAM" evidence="3">
    <location>
        <begin position="396"/>
        <end position="440"/>
    </location>
</feature>
<dbReference type="InterPro" id="IPR002172">
    <property type="entry name" value="LDrepeatLR_classA_rpt"/>
</dbReference>
<dbReference type="CDD" id="cd06263">
    <property type="entry name" value="MAM"/>
    <property type="match status" value="1"/>
</dbReference>
<feature type="disulfide bond" evidence="2">
    <location>
        <begin position="379"/>
        <end position="394"/>
    </location>
</feature>
<evidence type="ECO:0000256" key="2">
    <source>
        <dbReference type="PROSITE-ProRule" id="PRU00124"/>
    </source>
</evidence>
<feature type="domain" description="MAM" evidence="3">
    <location>
        <begin position="1"/>
        <end position="84"/>
    </location>
</feature>
<dbReference type="PANTHER" id="PTHR23282">
    <property type="entry name" value="APICAL ENDOSOMAL GLYCOPROTEIN PRECURSOR"/>
    <property type="match status" value="1"/>
</dbReference>
<evidence type="ECO:0000259" key="3">
    <source>
        <dbReference type="PROSITE" id="PS50060"/>
    </source>
</evidence>
<keyword evidence="4" id="KW-0675">Receptor</keyword>
<name>A0A662YY17_ACIRT</name>
<dbReference type="CDD" id="cd00112">
    <property type="entry name" value="LDLa"/>
    <property type="match status" value="2"/>
</dbReference>
<dbReference type="SUPFAM" id="SSF49899">
    <property type="entry name" value="Concanavalin A-like lectins/glucanases"/>
    <property type="match status" value="4"/>
</dbReference>
<evidence type="ECO:0000256" key="1">
    <source>
        <dbReference type="ARBA" id="ARBA00023157"/>
    </source>
</evidence>
<dbReference type="Gene3D" id="2.60.120.200">
    <property type="match status" value="4"/>
</dbReference>
<dbReference type="PROSITE" id="PS50060">
    <property type="entry name" value="MAM_2"/>
    <property type="match status" value="3"/>
</dbReference>
<reference evidence="4 5" key="1">
    <citation type="submission" date="2019-01" db="EMBL/GenBank/DDBJ databases">
        <title>Draft Genome and Complete Hox-Cluster Characterization of the Sterlet Sturgeon (Acipenser ruthenus).</title>
        <authorList>
            <person name="Wei Q."/>
        </authorList>
    </citation>
    <scope>NUCLEOTIDE SEQUENCE [LARGE SCALE GENOMIC DNA]</scope>
    <source>
        <strain evidence="4">WHYD16114868_AA</strain>
        <tissue evidence="4">Blood</tissue>
    </source>
</reference>
<feature type="disulfide bond" evidence="2">
    <location>
        <begin position="367"/>
        <end position="385"/>
    </location>
</feature>
<proteinExistence type="predicted"/>
<feature type="domain" description="MAM" evidence="3">
    <location>
        <begin position="127"/>
        <end position="381"/>
    </location>
</feature>
<organism evidence="4 5">
    <name type="scientific">Acipenser ruthenus</name>
    <name type="common">Sterlet sturgeon</name>
    <dbReference type="NCBI Taxonomy" id="7906"/>
    <lineage>
        <taxon>Eukaryota</taxon>
        <taxon>Metazoa</taxon>
        <taxon>Chordata</taxon>
        <taxon>Craniata</taxon>
        <taxon>Vertebrata</taxon>
        <taxon>Euteleostomi</taxon>
        <taxon>Actinopterygii</taxon>
        <taxon>Chondrostei</taxon>
        <taxon>Acipenseriformes</taxon>
        <taxon>Acipenseridae</taxon>
        <taxon>Acipenser</taxon>
    </lineage>
</organism>
<dbReference type="PROSITE" id="PS50068">
    <property type="entry name" value="LDLRA_2"/>
    <property type="match status" value="1"/>
</dbReference>
<comment type="caution">
    <text evidence="4">The sequence shown here is derived from an EMBL/GenBank/DDBJ whole genome shotgun (WGS) entry which is preliminary data.</text>
</comment>
<dbReference type="Pfam" id="PF00629">
    <property type="entry name" value="MAM"/>
    <property type="match status" value="3"/>
</dbReference>
<keyword evidence="5" id="KW-1185">Reference proteome</keyword>
<dbReference type="Proteomes" id="UP000289886">
    <property type="component" value="Unassembled WGS sequence"/>
</dbReference>
<dbReference type="InterPro" id="IPR051560">
    <property type="entry name" value="MAM_domain-containing"/>
</dbReference>
<feature type="disulfide bond" evidence="2">
    <location>
        <begin position="360"/>
        <end position="372"/>
    </location>
</feature>
<dbReference type="AlphaFoldDB" id="A0A662YY17"/>
<evidence type="ECO:0000313" key="4">
    <source>
        <dbReference type="EMBL" id="RXN00744.1"/>
    </source>
</evidence>
<protein>
    <submittedName>
        <fullName evidence="4">MAM and LDL-receptor class A domain-containing protein 1</fullName>
    </submittedName>
</protein>
<dbReference type="EMBL" id="SCEB01000135">
    <property type="protein sequence ID" value="RXN00744.1"/>
    <property type="molecule type" value="Genomic_DNA"/>
</dbReference>
<gene>
    <name evidence="4" type="ORF">EOD39_8772</name>
</gene>
<dbReference type="InterPro" id="IPR036055">
    <property type="entry name" value="LDL_receptor-like_sf"/>
</dbReference>
<dbReference type="SUPFAM" id="SSF57424">
    <property type="entry name" value="LDL receptor-like module"/>
    <property type="match status" value="1"/>
</dbReference>
<dbReference type="GO" id="GO:0016020">
    <property type="term" value="C:membrane"/>
    <property type="evidence" value="ECO:0007669"/>
    <property type="project" value="InterPro"/>
</dbReference>
<dbReference type="InterPro" id="IPR013320">
    <property type="entry name" value="ConA-like_dom_sf"/>
</dbReference>
<accession>A0A662YY17</accession>
<keyword evidence="1 2" id="KW-1015">Disulfide bond</keyword>
<evidence type="ECO:0000313" key="5">
    <source>
        <dbReference type="Proteomes" id="UP000289886"/>
    </source>
</evidence>
<dbReference type="PANTHER" id="PTHR23282:SF140">
    <property type="entry name" value="MAM AND LDL-RECEPTOR CLASS A DOMAIN-CONTAINING PROTEIN 1"/>
    <property type="match status" value="1"/>
</dbReference>
<dbReference type="SMART" id="SM00137">
    <property type="entry name" value="MAM"/>
    <property type="match status" value="1"/>
</dbReference>
<dbReference type="SMART" id="SM00192">
    <property type="entry name" value="LDLa"/>
    <property type="match status" value="2"/>
</dbReference>